<evidence type="ECO:0000256" key="1">
    <source>
        <dbReference type="ARBA" id="ARBA00009716"/>
    </source>
</evidence>
<keyword evidence="3" id="KW-0560">Oxidoreductase</keyword>
<reference evidence="3 4" key="1">
    <citation type="journal article" date="2014" name="Genome Announc.">
        <title>Comparative Genome Analysis of Two Isolates of the Fish Pathogen Piscirickettsia salmonis from Different Hosts Reveals Major Differences in Virulence-Associated Secretion Systems.</title>
        <authorList>
            <person name="Bohle H."/>
            <person name="Henriquez P."/>
            <person name="Grothusen H."/>
            <person name="Navas E."/>
            <person name="Sandoval A."/>
            <person name="Bustamante F."/>
            <person name="Bustos P."/>
            <person name="Mancilla M."/>
        </authorList>
    </citation>
    <scope>NUCLEOTIDE SEQUENCE [LARGE SCALE GENOMIC DNA]</scope>
    <source>
        <strain evidence="4">B1-32597</strain>
    </source>
</reference>
<dbReference type="InterPro" id="IPR013785">
    <property type="entry name" value="Aldolase_TIM"/>
</dbReference>
<organism evidence="3 4">
    <name type="scientific">Piscirickettsia salmonis</name>
    <dbReference type="NCBI Taxonomy" id="1238"/>
    <lineage>
        <taxon>Bacteria</taxon>
        <taxon>Pseudomonadati</taxon>
        <taxon>Pseudomonadota</taxon>
        <taxon>Gammaproteobacteria</taxon>
        <taxon>Thiotrichales</taxon>
        <taxon>Piscirickettsiaceae</taxon>
        <taxon>Piscirickettsia</taxon>
    </lineage>
</organism>
<dbReference type="PIRSF" id="PIRSF006429">
    <property type="entry name" value="GOGAT_lg_2"/>
    <property type="match status" value="1"/>
</dbReference>
<dbReference type="AlphaFoldDB" id="A0A1L6TGY6"/>
<dbReference type="PANTHER" id="PTHR43819:SF1">
    <property type="entry name" value="ARCHAEAL-TYPE GLUTAMATE SYNTHASE [NADPH]"/>
    <property type="match status" value="1"/>
</dbReference>
<proteinExistence type="inferred from homology"/>
<dbReference type="InterPro" id="IPR002932">
    <property type="entry name" value="Glu_synthdom"/>
</dbReference>
<accession>A0A1L6TGY6</accession>
<sequence>MRRNFYLGFGVITLIIIALLVLWHAPFPIFAALFIIFALIIFHDIKQKDHALLRNFPILGHIRYLLEFFRPEIQQYFIADNVSERPFDRETRSLIYQRAKHDRETIPFGTQREINAHGYEWVEQSLSPVAASEVEPRINIGGPDCKQPYPAAYLNISAMSFGALSKNAILALNQGAKLGGFAHNTGEGGLSPHHLAGGGDIIWQIGTGYFGCRTEEGHFNAELFREKAAHDQVKMIEIKLSQGAKPAHGGILPAAKITPEIAKIRHVPMSKDVLSPPAHSAFNSPEGLLQFVARLRELSNGKPVGFKLCLGRRSEFLGICKGMIKTNILPDFITVDGAEGGTGAAPVEFSNHVGTPLNEGIVYIHNALIGIGVRNKIRLIASGKIATGFDMISKVALGADLCNAARPFMLSLGCIQSQQCNTNHCPTGVATQNPRLMRGLVVESKKYRVVNFQNATVHSFMELLGSMGVTTPQDLQPSYIQRRTGPGQVKNYAEIYGYIPEGVLLTEEAPEYLKKDWELACAEHF</sequence>
<comment type="similarity">
    <text evidence="1 2">Belongs to the glutamate synthase family.</text>
</comment>
<dbReference type="EC" id="1.4.1.13" evidence="3"/>
<name>A0A1L6TGY6_PISSA</name>
<gene>
    <name evidence="3" type="ORF">KU39_463</name>
</gene>
<dbReference type="PIRSF" id="PIRSF500060">
    <property type="entry name" value="UCP500060"/>
    <property type="match status" value="1"/>
</dbReference>
<dbReference type="PANTHER" id="PTHR43819">
    <property type="entry name" value="ARCHAEAL-TYPE GLUTAMATE SYNTHASE [NADPH]"/>
    <property type="match status" value="1"/>
</dbReference>
<dbReference type="Pfam" id="PF01645">
    <property type="entry name" value="Glu_synthase"/>
    <property type="match status" value="1"/>
</dbReference>
<dbReference type="GO" id="GO:0006537">
    <property type="term" value="P:glutamate biosynthetic process"/>
    <property type="evidence" value="ECO:0007669"/>
    <property type="project" value="InterPro"/>
</dbReference>
<dbReference type="RefSeq" id="WP_017378390.1">
    <property type="nucleotide sequence ID" value="NZ_CP012508.1"/>
</dbReference>
<dbReference type="GO" id="GO:0004355">
    <property type="term" value="F:glutamate synthase (NADPH) activity"/>
    <property type="evidence" value="ECO:0007669"/>
    <property type="project" value="UniProtKB-EC"/>
</dbReference>
<evidence type="ECO:0000313" key="3">
    <source>
        <dbReference type="EMBL" id="ALB21647.1"/>
    </source>
</evidence>
<evidence type="ECO:0000256" key="2">
    <source>
        <dbReference type="PIRNR" id="PIRNR006429"/>
    </source>
</evidence>
<dbReference type="OrthoDB" id="9758182at2"/>
<dbReference type="SUPFAM" id="SSF51395">
    <property type="entry name" value="FMN-linked oxidoreductases"/>
    <property type="match status" value="1"/>
</dbReference>
<dbReference type="InterPro" id="IPR024188">
    <property type="entry name" value="GltB"/>
</dbReference>
<evidence type="ECO:0000313" key="4">
    <source>
        <dbReference type="Proteomes" id="UP000029558"/>
    </source>
</evidence>
<dbReference type="EMBL" id="CP012508">
    <property type="protein sequence ID" value="ALB21647.1"/>
    <property type="molecule type" value="Genomic_DNA"/>
</dbReference>
<dbReference type="CDD" id="cd02808">
    <property type="entry name" value="GltS_FMN"/>
    <property type="match status" value="1"/>
</dbReference>
<dbReference type="Gene3D" id="3.20.20.70">
    <property type="entry name" value="Aldolase class I"/>
    <property type="match status" value="1"/>
</dbReference>
<dbReference type="InterPro" id="IPR027283">
    <property type="entry name" value="YerD"/>
</dbReference>
<dbReference type="Proteomes" id="UP000029558">
    <property type="component" value="Chromosome"/>
</dbReference>
<protein>
    <submittedName>
        <fullName evidence="3">FMN-dependent dehydrogenase family protein</fullName>
        <ecNumber evidence="3">1.4.1.13</ecNumber>
    </submittedName>
</protein>